<evidence type="ECO:0000256" key="2">
    <source>
        <dbReference type="ARBA" id="ARBA00022737"/>
    </source>
</evidence>
<dbReference type="PANTHER" id="PTHR46122">
    <property type="entry name" value="GALACTOSE OXIDASE/KELCH REPEAT PROTEIN-RELATED"/>
    <property type="match status" value="1"/>
</dbReference>
<dbReference type="Proteomes" id="UP000825729">
    <property type="component" value="Unassembled WGS sequence"/>
</dbReference>
<dbReference type="AlphaFoldDB" id="A0AAV7EUC8"/>
<dbReference type="InterPro" id="IPR052439">
    <property type="entry name" value="F-box/Kelch-repeat"/>
</dbReference>
<dbReference type="FunFam" id="2.120.10.80:FF:000007">
    <property type="entry name" value="F-box/kelch-repeat protein SKIP11"/>
    <property type="match status" value="1"/>
</dbReference>
<keyword evidence="5" id="KW-1185">Reference proteome</keyword>
<dbReference type="PANTHER" id="PTHR46122:SF2">
    <property type="entry name" value="F-BOX_KELCH-REPEAT PROTEIN SKIP11"/>
    <property type="match status" value="1"/>
</dbReference>
<comment type="caution">
    <text evidence="4">The sequence shown here is derived from an EMBL/GenBank/DDBJ whole genome shotgun (WGS) entry which is preliminary data.</text>
</comment>
<accession>A0AAV7EUC8</accession>
<dbReference type="InterPro" id="IPR006652">
    <property type="entry name" value="Kelch_1"/>
</dbReference>
<feature type="region of interest" description="Disordered" evidence="3">
    <location>
        <begin position="33"/>
        <end position="59"/>
    </location>
</feature>
<sequence length="396" mass="44003">MLEGQSSCLVSRALPSSCEKDCFYMTYRVPKGKQQRRRSDASGNRGHHSGDQSDTNSLIPQLGRDISMSCFARCSRSDYGALACINRSFQSLLQSDELYKLRRQLGISEQWVYFSCNVLEWEAFDPYRGRWMHLPRMPANECFMCSDKESLAVGTQLLVFGKEVNSPIIFKYSILTNSWSADMSMNTPRCLFGSASRGEIAIMAGGCDVQGKILDSVELYNSEKGTWEDLPSMNKPRKMCSGFFMDGKFYVVGGNNLSESLSCGEVFDMETKTWTIIENMAPGRRTAAEPPSLLAVVNNELYAADYTGMELKKYDKKGNSWATIGRLPERAVSMNGWGLAFRACGERLIVVGGPRGLGGGIIELNSWVPKDGPPEWNLLASKHSGSFVYNCAVMSC</sequence>
<name>A0AAV7EUC8_ARIFI</name>
<dbReference type="InterPro" id="IPR015915">
    <property type="entry name" value="Kelch-typ_b-propeller"/>
</dbReference>
<proteinExistence type="predicted"/>
<evidence type="ECO:0000256" key="1">
    <source>
        <dbReference type="ARBA" id="ARBA00022441"/>
    </source>
</evidence>
<dbReference type="Gene3D" id="2.120.10.80">
    <property type="entry name" value="Kelch-type beta propeller"/>
    <property type="match status" value="1"/>
</dbReference>
<gene>
    <name evidence="4" type="ORF">H6P81_011212</name>
</gene>
<evidence type="ECO:0000313" key="4">
    <source>
        <dbReference type="EMBL" id="KAG9451247.1"/>
    </source>
</evidence>
<keyword evidence="2" id="KW-0677">Repeat</keyword>
<protein>
    <recommendedName>
        <fullName evidence="6">F-box/kelch-repeat protein</fullName>
    </recommendedName>
</protein>
<keyword evidence="1" id="KW-0880">Kelch repeat</keyword>
<evidence type="ECO:0000313" key="5">
    <source>
        <dbReference type="Proteomes" id="UP000825729"/>
    </source>
</evidence>
<dbReference type="GO" id="GO:0005634">
    <property type="term" value="C:nucleus"/>
    <property type="evidence" value="ECO:0007669"/>
    <property type="project" value="TreeGrafter"/>
</dbReference>
<organism evidence="4 5">
    <name type="scientific">Aristolochia fimbriata</name>
    <name type="common">White veined hardy Dutchman's pipe vine</name>
    <dbReference type="NCBI Taxonomy" id="158543"/>
    <lineage>
        <taxon>Eukaryota</taxon>
        <taxon>Viridiplantae</taxon>
        <taxon>Streptophyta</taxon>
        <taxon>Embryophyta</taxon>
        <taxon>Tracheophyta</taxon>
        <taxon>Spermatophyta</taxon>
        <taxon>Magnoliopsida</taxon>
        <taxon>Magnoliidae</taxon>
        <taxon>Piperales</taxon>
        <taxon>Aristolochiaceae</taxon>
        <taxon>Aristolochia</taxon>
    </lineage>
</organism>
<dbReference type="SUPFAM" id="SSF117281">
    <property type="entry name" value="Kelch motif"/>
    <property type="match status" value="1"/>
</dbReference>
<evidence type="ECO:0000256" key="3">
    <source>
        <dbReference type="SAM" id="MobiDB-lite"/>
    </source>
</evidence>
<dbReference type="CDD" id="cd22152">
    <property type="entry name" value="F-box_AtAFR-like"/>
    <property type="match status" value="1"/>
</dbReference>
<evidence type="ECO:0008006" key="6">
    <source>
        <dbReference type="Google" id="ProtNLM"/>
    </source>
</evidence>
<reference evidence="4 5" key="1">
    <citation type="submission" date="2021-07" db="EMBL/GenBank/DDBJ databases">
        <title>The Aristolochia fimbriata genome: insights into angiosperm evolution, floral development and chemical biosynthesis.</title>
        <authorList>
            <person name="Jiao Y."/>
        </authorList>
    </citation>
    <scope>NUCLEOTIDE SEQUENCE [LARGE SCALE GENOMIC DNA]</scope>
    <source>
        <strain evidence="4">IBCAS-2021</strain>
        <tissue evidence="4">Leaf</tissue>
    </source>
</reference>
<dbReference type="EMBL" id="JAINDJ010000004">
    <property type="protein sequence ID" value="KAG9451247.1"/>
    <property type="molecule type" value="Genomic_DNA"/>
</dbReference>
<dbReference type="Pfam" id="PF01344">
    <property type="entry name" value="Kelch_1"/>
    <property type="match status" value="2"/>
</dbReference>
<dbReference type="SMART" id="SM00612">
    <property type="entry name" value="Kelch"/>
    <property type="match status" value="2"/>
</dbReference>